<sequence length="107" mass="11309">MSTVKPAVHTSEHKIPELGSKHGAMVPGDALEFQGGAANKNTGTLQINFPRAFAHPPVVTISPYWAGQGQEVGHTDTLSSVTTTGFTVVSANQAANYYVMWLAVANK</sequence>
<feature type="domain" description="H-type lectin" evidence="2">
    <location>
        <begin position="46"/>
        <end position="102"/>
    </location>
</feature>
<name>L0DII0_SINAD</name>
<keyword evidence="4" id="KW-1185">Reference proteome</keyword>
<dbReference type="GO" id="GO:0030246">
    <property type="term" value="F:carbohydrate binding"/>
    <property type="evidence" value="ECO:0007669"/>
    <property type="project" value="UniProtKB-KW"/>
</dbReference>
<accession>L0DII0</accession>
<proteinExistence type="predicted"/>
<evidence type="ECO:0000259" key="2">
    <source>
        <dbReference type="Pfam" id="PF09458"/>
    </source>
</evidence>
<evidence type="ECO:0000256" key="1">
    <source>
        <dbReference type="SAM" id="MobiDB-lite"/>
    </source>
</evidence>
<dbReference type="HOGENOM" id="CLU_2208303_0_0_0"/>
<dbReference type="RefSeq" id="WP_015247574.1">
    <property type="nucleotide sequence ID" value="NC_019892.1"/>
</dbReference>
<dbReference type="InterPro" id="IPR037221">
    <property type="entry name" value="H-type_lectin_dom_sf"/>
</dbReference>
<keyword evidence="3" id="KW-0430">Lectin</keyword>
<dbReference type="KEGG" id="saci:Sinac_4245"/>
<organism evidence="3 4">
    <name type="scientific">Singulisphaera acidiphila (strain ATCC BAA-1392 / DSM 18658 / VKM B-2454 / MOB10)</name>
    <dbReference type="NCBI Taxonomy" id="886293"/>
    <lineage>
        <taxon>Bacteria</taxon>
        <taxon>Pseudomonadati</taxon>
        <taxon>Planctomycetota</taxon>
        <taxon>Planctomycetia</taxon>
        <taxon>Isosphaerales</taxon>
        <taxon>Isosphaeraceae</taxon>
        <taxon>Singulisphaera</taxon>
    </lineage>
</organism>
<dbReference type="AlphaFoldDB" id="L0DII0"/>
<feature type="region of interest" description="Disordered" evidence="1">
    <location>
        <begin position="1"/>
        <end position="22"/>
    </location>
</feature>
<feature type="compositionally biased region" description="Basic and acidic residues" evidence="1">
    <location>
        <begin position="10"/>
        <end position="20"/>
    </location>
</feature>
<dbReference type="Gene3D" id="2.60.40.2080">
    <property type="match status" value="1"/>
</dbReference>
<dbReference type="Pfam" id="PF09458">
    <property type="entry name" value="H_lectin"/>
    <property type="match status" value="1"/>
</dbReference>
<dbReference type="EMBL" id="CP003364">
    <property type="protein sequence ID" value="AGA28446.1"/>
    <property type="molecule type" value="Genomic_DNA"/>
</dbReference>
<dbReference type="Proteomes" id="UP000010798">
    <property type="component" value="Chromosome"/>
</dbReference>
<gene>
    <name evidence="3" type="ordered locus">Sinac_4245</name>
</gene>
<evidence type="ECO:0000313" key="4">
    <source>
        <dbReference type="Proteomes" id="UP000010798"/>
    </source>
</evidence>
<dbReference type="SUPFAM" id="SSF141086">
    <property type="entry name" value="Agglutinin HPA-like"/>
    <property type="match status" value="1"/>
</dbReference>
<evidence type="ECO:0000313" key="3">
    <source>
        <dbReference type="EMBL" id="AGA28446.1"/>
    </source>
</evidence>
<dbReference type="GO" id="GO:0007155">
    <property type="term" value="P:cell adhesion"/>
    <property type="evidence" value="ECO:0007669"/>
    <property type="project" value="InterPro"/>
</dbReference>
<reference evidence="3 4" key="1">
    <citation type="submission" date="2012-02" db="EMBL/GenBank/DDBJ databases">
        <title>Complete sequence of chromosome of Singulisphaera acidiphila DSM 18658.</title>
        <authorList>
            <consortium name="US DOE Joint Genome Institute (JGI-PGF)"/>
            <person name="Lucas S."/>
            <person name="Copeland A."/>
            <person name="Lapidus A."/>
            <person name="Glavina del Rio T."/>
            <person name="Dalin E."/>
            <person name="Tice H."/>
            <person name="Bruce D."/>
            <person name="Goodwin L."/>
            <person name="Pitluck S."/>
            <person name="Peters L."/>
            <person name="Ovchinnikova G."/>
            <person name="Chertkov O."/>
            <person name="Kyrpides N."/>
            <person name="Mavromatis K."/>
            <person name="Ivanova N."/>
            <person name="Brettin T."/>
            <person name="Detter J.C."/>
            <person name="Han C."/>
            <person name="Larimer F."/>
            <person name="Land M."/>
            <person name="Hauser L."/>
            <person name="Markowitz V."/>
            <person name="Cheng J.-F."/>
            <person name="Hugenholtz P."/>
            <person name="Woyke T."/>
            <person name="Wu D."/>
            <person name="Tindall B."/>
            <person name="Pomrenke H."/>
            <person name="Brambilla E."/>
            <person name="Klenk H.-P."/>
            <person name="Eisen J.A."/>
        </authorList>
    </citation>
    <scope>NUCLEOTIDE SEQUENCE [LARGE SCALE GENOMIC DNA]</scope>
    <source>
        <strain evidence="4">ATCC BAA-1392 / DSM 18658 / VKM B-2454 / MOB10</strain>
    </source>
</reference>
<protein>
    <submittedName>
        <fullName evidence="3">H-type lectin domain protein</fullName>
    </submittedName>
</protein>
<dbReference type="InterPro" id="IPR019019">
    <property type="entry name" value="H-type_lectin_domain"/>
</dbReference>